<feature type="transmembrane region" description="Helical" evidence="8">
    <location>
        <begin position="45"/>
        <end position="63"/>
    </location>
</feature>
<reference evidence="9 10" key="1">
    <citation type="submission" date="2018-11" db="EMBL/GenBank/DDBJ databases">
        <title>Flavobacterium sp. nov., YIM 102796 draft genome.</title>
        <authorList>
            <person name="Li G."/>
            <person name="Jiang Y."/>
        </authorList>
    </citation>
    <scope>NUCLEOTIDE SEQUENCE [LARGE SCALE GENOMIC DNA]</scope>
    <source>
        <strain evidence="9 10">YIM 102796</strain>
    </source>
</reference>
<evidence type="ECO:0000256" key="7">
    <source>
        <dbReference type="ARBA" id="ARBA00023136"/>
    </source>
</evidence>
<dbReference type="OrthoDB" id="554695at2"/>
<keyword evidence="3" id="KW-0813">Transport</keyword>
<name>A0A3P1ALK6_9FLAO</name>
<keyword evidence="7 8" id="KW-0472">Membrane</keyword>
<evidence type="ECO:0000256" key="4">
    <source>
        <dbReference type="ARBA" id="ARBA00022475"/>
    </source>
</evidence>
<evidence type="ECO:0000256" key="6">
    <source>
        <dbReference type="ARBA" id="ARBA00022989"/>
    </source>
</evidence>
<keyword evidence="10" id="KW-1185">Reference proteome</keyword>
<accession>A0A3P1ALK6</accession>
<dbReference type="PANTHER" id="PTHR30269:SF0">
    <property type="entry name" value="MEMBRANE TRANSPORTER PROTEIN YFCA-RELATED"/>
    <property type="match status" value="1"/>
</dbReference>
<comment type="subcellular location">
    <subcellularLocation>
        <location evidence="1 8">Cell membrane</location>
        <topology evidence="1 8">Multi-pass membrane protein</topology>
    </subcellularLocation>
</comment>
<dbReference type="Proteomes" id="UP000268372">
    <property type="component" value="Unassembled WGS sequence"/>
</dbReference>
<feature type="transmembrane region" description="Helical" evidence="8">
    <location>
        <begin position="232"/>
        <end position="250"/>
    </location>
</feature>
<comment type="similarity">
    <text evidence="2 8">Belongs to the 4-toluene sulfonate uptake permease (TSUP) (TC 2.A.102) family.</text>
</comment>
<protein>
    <recommendedName>
        <fullName evidence="8">Probable membrane transporter protein</fullName>
    </recommendedName>
</protein>
<keyword evidence="5 8" id="KW-0812">Transmembrane</keyword>
<feature type="transmembrane region" description="Helical" evidence="8">
    <location>
        <begin position="101"/>
        <end position="117"/>
    </location>
</feature>
<gene>
    <name evidence="9" type="ORF">EG242_13925</name>
</gene>
<dbReference type="InterPro" id="IPR002781">
    <property type="entry name" value="TM_pro_TauE-like"/>
</dbReference>
<feature type="transmembrane region" description="Helical" evidence="8">
    <location>
        <begin position="137"/>
        <end position="155"/>
    </location>
</feature>
<dbReference type="Pfam" id="PF01925">
    <property type="entry name" value="TauE"/>
    <property type="match status" value="1"/>
</dbReference>
<comment type="caution">
    <text evidence="9">The sequence shown here is derived from an EMBL/GenBank/DDBJ whole genome shotgun (WGS) entry which is preliminary data.</text>
</comment>
<organism evidence="9 10">
    <name type="scientific">Paenimyroides viscosum</name>
    <dbReference type="NCBI Taxonomy" id="2488729"/>
    <lineage>
        <taxon>Bacteria</taxon>
        <taxon>Pseudomonadati</taxon>
        <taxon>Bacteroidota</taxon>
        <taxon>Flavobacteriia</taxon>
        <taxon>Flavobacteriales</taxon>
        <taxon>Flavobacteriaceae</taxon>
        <taxon>Paenimyroides</taxon>
    </lineage>
</organism>
<dbReference type="GO" id="GO:0005886">
    <property type="term" value="C:plasma membrane"/>
    <property type="evidence" value="ECO:0007669"/>
    <property type="project" value="UniProtKB-SubCell"/>
</dbReference>
<evidence type="ECO:0000256" key="3">
    <source>
        <dbReference type="ARBA" id="ARBA00022448"/>
    </source>
</evidence>
<evidence type="ECO:0000313" key="9">
    <source>
        <dbReference type="EMBL" id="RRA89888.1"/>
    </source>
</evidence>
<evidence type="ECO:0000256" key="5">
    <source>
        <dbReference type="ARBA" id="ARBA00022692"/>
    </source>
</evidence>
<keyword evidence="6 8" id="KW-1133">Transmembrane helix</keyword>
<keyword evidence="4 8" id="KW-1003">Cell membrane</keyword>
<evidence type="ECO:0000313" key="10">
    <source>
        <dbReference type="Proteomes" id="UP000268372"/>
    </source>
</evidence>
<evidence type="ECO:0000256" key="2">
    <source>
        <dbReference type="ARBA" id="ARBA00009142"/>
    </source>
</evidence>
<dbReference type="PANTHER" id="PTHR30269">
    <property type="entry name" value="TRANSMEMBRANE PROTEIN YFCA"/>
    <property type="match status" value="1"/>
</dbReference>
<dbReference type="EMBL" id="RQTJ01000047">
    <property type="protein sequence ID" value="RRA89888.1"/>
    <property type="molecule type" value="Genomic_DNA"/>
</dbReference>
<proteinExistence type="inferred from homology"/>
<feature type="transmembrane region" description="Helical" evidence="8">
    <location>
        <begin position="161"/>
        <end position="181"/>
    </location>
</feature>
<sequence length="257" mass="28424">MELEVLACLCLVAFCAGFVDAIAGGGGLIQTPLGLVFLPNYSISSVIGTLKIPAFSGTALAVGQYLKKAKINWKYFLVLALISFTSAFLGSFVLTVVNNDFMKPLLLIILLVLWIFTYIRKDFSSKKTDQITERNRWVYGIVIAILVGFYDGFIGPATGTFFIMGFIFLVGLDFYHASAYAKMINLATNLGSICLFLIKGQIIWKIALPMAVCNGLGGYCGAKLAILKGQQWVRYIFLFIMFIAILRFGCEVFDIRF</sequence>
<evidence type="ECO:0000256" key="1">
    <source>
        <dbReference type="ARBA" id="ARBA00004651"/>
    </source>
</evidence>
<dbReference type="RefSeq" id="WP_124900469.1">
    <property type="nucleotide sequence ID" value="NZ_RQTJ01000047.1"/>
</dbReference>
<evidence type="ECO:0000256" key="8">
    <source>
        <dbReference type="RuleBase" id="RU363041"/>
    </source>
</evidence>
<feature type="transmembrane region" description="Helical" evidence="8">
    <location>
        <begin position="75"/>
        <end position="95"/>
    </location>
</feature>
<dbReference type="InterPro" id="IPR052017">
    <property type="entry name" value="TSUP"/>
</dbReference>
<dbReference type="AlphaFoldDB" id="A0A3P1ALK6"/>